<feature type="transmembrane region" description="Helical" evidence="4">
    <location>
        <begin position="63"/>
        <end position="86"/>
    </location>
</feature>
<keyword evidence="4" id="KW-0472">Membrane</keyword>
<name>A0A964TCV7_9FLAO</name>
<gene>
    <name evidence="6" type="ORF">GTQ34_08315</name>
</gene>
<keyword evidence="4" id="KW-0812">Transmembrane</keyword>
<dbReference type="GO" id="GO:0003700">
    <property type="term" value="F:DNA-binding transcription factor activity"/>
    <property type="evidence" value="ECO:0007669"/>
    <property type="project" value="InterPro"/>
</dbReference>
<dbReference type="InterPro" id="IPR018060">
    <property type="entry name" value="HTH_AraC"/>
</dbReference>
<evidence type="ECO:0000313" key="6">
    <source>
        <dbReference type="EMBL" id="NAY91919.1"/>
    </source>
</evidence>
<evidence type="ECO:0000313" key="7">
    <source>
        <dbReference type="Proteomes" id="UP000667650"/>
    </source>
</evidence>
<feature type="domain" description="HTH araC/xylS-type" evidence="5">
    <location>
        <begin position="253"/>
        <end position="360"/>
    </location>
</feature>
<dbReference type="Gene3D" id="1.10.10.60">
    <property type="entry name" value="Homeodomain-like"/>
    <property type="match status" value="2"/>
</dbReference>
<evidence type="ECO:0000256" key="1">
    <source>
        <dbReference type="ARBA" id="ARBA00023015"/>
    </source>
</evidence>
<keyword evidence="7" id="KW-1185">Reference proteome</keyword>
<feature type="transmembrane region" description="Helical" evidence="4">
    <location>
        <begin position="152"/>
        <end position="169"/>
    </location>
</feature>
<dbReference type="PRINTS" id="PR00032">
    <property type="entry name" value="HTHARAC"/>
</dbReference>
<dbReference type="SMART" id="SM00342">
    <property type="entry name" value="HTH_ARAC"/>
    <property type="match status" value="1"/>
</dbReference>
<feature type="transmembrane region" description="Helical" evidence="4">
    <location>
        <begin position="209"/>
        <end position="230"/>
    </location>
</feature>
<reference evidence="6" key="1">
    <citation type="submission" date="2020-01" db="EMBL/GenBank/DDBJ databases">
        <title>Muricauda ochracea sp. nov., isolated from a tidal flat of Garorim bay in Korea.</title>
        <authorList>
            <person name="Kim D."/>
            <person name="Yoo Y."/>
            <person name="Kim J.-J."/>
        </authorList>
    </citation>
    <scope>NUCLEOTIDE SEQUENCE</scope>
    <source>
        <strain evidence="6">JGD-17</strain>
    </source>
</reference>
<dbReference type="InterPro" id="IPR009057">
    <property type="entry name" value="Homeodomain-like_sf"/>
</dbReference>
<proteinExistence type="predicted"/>
<evidence type="ECO:0000259" key="5">
    <source>
        <dbReference type="PROSITE" id="PS01124"/>
    </source>
</evidence>
<dbReference type="Proteomes" id="UP000667650">
    <property type="component" value="Unassembled WGS sequence"/>
</dbReference>
<keyword evidence="3" id="KW-0804">Transcription</keyword>
<dbReference type="PANTHER" id="PTHR43280:SF29">
    <property type="entry name" value="ARAC-FAMILY TRANSCRIPTIONAL REGULATOR"/>
    <property type="match status" value="1"/>
</dbReference>
<keyword evidence="4" id="KW-1133">Transmembrane helix</keyword>
<dbReference type="EMBL" id="JAAABI010000002">
    <property type="protein sequence ID" value="NAY91919.1"/>
    <property type="molecule type" value="Genomic_DNA"/>
</dbReference>
<feature type="transmembrane region" description="Helical" evidence="4">
    <location>
        <begin position="6"/>
        <end position="24"/>
    </location>
</feature>
<feature type="transmembrane region" description="Helical" evidence="4">
    <location>
        <begin position="98"/>
        <end position="118"/>
    </location>
</feature>
<dbReference type="InterPro" id="IPR020449">
    <property type="entry name" value="Tscrpt_reg_AraC-type_HTH"/>
</dbReference>
<dbReference type="Pfam" id="PF12833">
    <property type="entry name" value="HTH_18"/>
    <property type="match status" value="1"/>
</dbReference>
<dbReference type="GO" id="GO:0043565">
    <property type="term" value="F:sequence-specific DNA binding"/>
    <property type="evidence" value="ECO:0007669"/>
    <property type="project" value="InterPro"/>
</dbReference>
<dbReference type="RefSeq" id="WP_166523314.1">
    <property type="nucleotide sequence ID" value="NZ_JAAABI010000002.1"/>
</dbReference>
<protein>
    <submittedName>
        <fullName evidence="6">Helix-turn-helix domain-containing protein</fullName>
    </submittedName>
</protein>
<keyword evidence="1" id="KW-0805">Transcription regulation</keyword>
<feature type="transmembrane region" description="Helical" evidence="4">
    <location>
        <begin position="31"/>
        <end position="48"/>
    </location>
</feature>
<evidence type="ECO:0000256" key="2">
    <source>
        <dbReference type="ARBA" id="ARBA00023125"/>
    </source>
</evidence>
<feature type="transmembrane region" description="Helical" evidence="4">
    <location>
        <begin position="181"/>
        <end position="203"/>
    </location>
</feature>
<keyword evidence="2" id="KW-0238">DNA-binding</keyword>
<sequence length="363" mass="42098">MKLVYLYCILTLGEAFFLFIYLVASEKRKSIATILLAVIVFIEMLTLYDEVVLFFKNSNLPVVLYYIGTPLMAAIGPLILGFIHFSPHTNKRIKWHHYLHLFPALLALGFAIKTYHILPYEEKLGYVAYFQQYLIDEASARPTAEVFVNQAFRSYMFAYLVLSWFYLDRNKNRIRSKVSEGFIKFLLLGMMAIAVSTIILEFLPSFRAWQFALFLVIFSSHVFGLAYLYFKPPKKLVQADKYQRSGLTLQEADYIEKKLDCLLNEEKLFRNPLLTLQKLAKEIGTNTHYLSQHINKTHNLTYNDLINQHRVEESKRLLSEEGGPNAMEEVAIASGFASSSSFYRIFKQHVGLTPKQFQQERNS</sequence>
<evidence type="ECO:0000256" key="4">
    <source>
        <dbReference type="SAM" id="Phobius"/>
    </source>
</evidence>
<dbReference type="SUPFAM" id="SSF46689">
    <property type="entry name" value="Homeodomain-like"/>
    <property type="match status" value="1"/>
</dbReference>
<dbReference type="PANTHER" id="PTHR43280">
    <property type="entry name" value="ARAC-FAMILY TRANSCRIPTIONAL REGULATOR"/>
    <property type="match status" value="1"/>
</dbReference>
<organism evidence="6 7">
    <name type="scientific">Flagellimonas ochracea</name>
    <dbReference type="NCBI Taxonomy" id="2696472"/>
    <lineage>
        <taxon>Bacteria</taxon>
        <taxon>Pseudomonadati</taxon>
        <taxon>Bacteroidota</taxon>
        <taxon>Flavobacteriia</taxon>
        <taxon>Flavobacteriales</taxon>
        <taxon>Flavobacteriaceae</taxon>
        <taxon>Flagellimonas</taxon>
    </lineage>
</organism>
<dbReference type="AlphaFoldDB" id="A0A964TCV7"/>
<dbReference type="PROSITE" id="PS01124">
    <property type="entry name" value="HTH_ARAC_FAMILY_2"/>
    <property type="match status" value="1"/>
</dbReference>
<dbReference type="PROSITE" id="PS00041">
    <property type="entry name" value="HTH_ARAC_FAMILY_1"/>
    <property type="match status" value="1"/>
</dbReference>
<evidence type="ECO:0000256" key="3">
    <source>
        <dbReference type="ARBA" id="ARBA00023163"/>
    </source>
</evidence>
<accession>A0A964TCV7</accession>
<dbReference type="InterPro" id="IPR018062">
    <property type="entry name" value="HTH_AraC-typ_CS"/>
</dbReference>
<comment type="caution">
    <text evidence="6">The sequence shown here is derived from an EMBL/GenBank/DDBJ whole genome shotgun (WGS) entry which is preliminary data.</text>
</comment>